<dbReference type="EMBL" id="JACTNZ010000003">
    <property type="protein sequence ID" value="KAG5558391.1"/>
    <property type="molecule type" value="Genomic_DNA"/>
</dbReference>
<dbReference type="GO" id="GO:0006355">
    <property type="term" value="P:regulation of DNA-templated transcription"/>
    <property type="evidence" value="ECO:0007669"/>
    <property type="project" value="InterPro"/>
</dbReference>
<keyword evidence="1" id="KW-0805">Transcription regulation</keyword>
<sequence>MTTQRPPAAPTTTTTTGSTSTPPSGIIGATPSRRSPPLGATTDAKRVIVASVILHISSSFVCPNPRIQIISTLGEEEVISFLEKILTPPRSVARKPQDLFFPLIFAQPIAGLGFLVGGKTMNTFSHVPPGFRFHPTDEELVDYYLRRKVTSRRIDLDVIKDVDLYKIEPWDLQELCRIGTEEQNEWYFFSHKDKKYPTGTRTNRATTAGFWKATGRDKAIYSKNDLEEGWVVCRVFKKRLPTVRRMGEHDSPIWYDDQVSFMPDLESPKENPNPNYLPNYHHPHNSYACKKEMDFSYQNPPHHGHFFQLPLLDGPKLLLQTNPMAAFGQQEQIQQAHNQNLNYYGDQAVDQVTDWRVLDKFVASQLSQEEAPKENGNSNNAENCFFQTSSDHELINKQDQMALENAASTSNSSCQMDLWK</sequence>
<name>A0AAV6L162_9ERIC</name>
<evidence type="ECO:0000256" key="5">
    <source>
        <dbReference type="SAM" id="MobiDB-lite"/>
    </source>
</evidence>
<keyword evidence="3" id="KW-0804">Transcription</keyword>
<accession>A0AAV6L162</accession>
<dbReference type="InterPro" id="IPR036093">
    <property type="entry name" value="NAC_dom_sf"/>
</dbReference>
<evidence type="ECO:0000313" key="8">
    <source>
        <dbReference type="Proteomes" id="UP000823749"/>
    </source>
</evidence>
<evidence type="ECO:0000256" key="4">
    <source>
        <dbReference type="ARBA" id="ARBA00023242"/>
    </source>
</evidence>
<proteinExistence type="predicted"/>
<evidence type="ECO:0000256" key="2">
    <source>
        <dbReference type="ARBA" id="ARBA00023125"/>
    </source>
</evidence>
<keyword evidence="8" id="KW-1185">Reference proteome</keyword>
<dbReference type="Pfam" id="PF02365">
    <property type="entry name" value="NAM"/>
    <property type="match status" value="1"/>
</dbReference>
<organism evidence="7 8">
    <name type="scientific">Rhododendron griersonianum</name>
    <dbReference type="NCBI Taxonomy" id="479676"/>
    <lineage>
        <taxon>Eukaryota</taxon>
        <taxon>Viridiplantae</taxon>
        <taxon>Streptophyta</taxon>
        <taxon>Embryophyta</taxon>
        <taxon>Tracheophyta</taxon>
        <taxon>Spermatophyta</taxon>
        <taxon>Magnoliopsida</taxon>
        <taxon>eudicotyledons</taxon>
        <taxon>Gunneridae</taxon>
        <taxon>Pentapetalae</taxon>
        <taxon>asterids</taxon>
        <taxon>Ericales</taxon>
        <taxon>Ericaceae</taxon>
        <taxon>Ericoideae</taxon>
        <taxon>Rhodoreae</taxon>
        <taxon>Rhododendron</taxon>
    </lineage>
</organism>
<reference evidence="7" key="1">
    <citation type="submission" date="2020-08" db="EMBL/GenBank/DDBJ databases">
        <title>Plant Genome Project.</title>
        <authorList>
            <person name="Zhang R.-G."/>
        </authorList>
    </citation>
    <scope>NUCLEOTIDE SEQUENCE</scope>
    <source>
        <strain evidence="7">WSP0</strain>
        <tissue evidence="7">Leaf</tissue>
    </source>
</reference>
<dbReference type="InterPro" id="IPR003441">
    <property type="entry name" value="NAC-dom"/>
</dbReference>
<dbReference type="PANTHER" id="PTHR31744:SF230">
    <property type="entry name" value="NAC DOMAIN-CONTAINING PROTEIN"/>
    <property type="match status" value="1"/>
</dbReference>
<feature type="compositionally biased region" description="Low complexity" evidence="5">
    <location>
        <begin position="10"/>
        <end position="25"/>
    </location>
</feature>
<evidence type="ECO:0000259" key="6">
    <source>
        <dbReference type="PROSITE" id="PS51005"/>
    </source>
</evidence>
<dbReference type="SUPFAM" id="SSF101941">
    <property type="entry name" value="NAC domain"/>
    <property type="match status" value="1"/>
</dbReference>
<protein>
    <recommendedName>
        <fullName evidence="6">NAC domain-containing protein</fullName>
    </recommendedName>
</protein>
<dbReference type="PANTHER" id="PTHR31744">
    <property type="entry name" value="PROTEIN CUP-SHAPED COTYLEDON 2-RELATED"/>
    <property type="match status" value="1"/>
</dbReference>
<dbReference type="Gene3D" id="2.170.150.80">
    <property type="entry name" value="NAC domain"/>
    <property type="match status" value="1"/>
</dbReference>
<comment type="caution">
    <text evidence="7">The sequence shown here is derived from an EMBL/GenBank/DDBJ whole genome shotgun (WGS) entry which is preliminary data.</text>
</comment>
<evidence type="ECO:0000256" key="3">
    <source>
        <dbReference type="ARBA" id="ARBA00023163"/>
    </source>
</evidence>
<keyword evidence="4" id="KW-0539">Nucleus</keyword>
<evidence type="ECO:0000256" key="1">
    <source>
        <dbReference type="ARBA" id="ARBA00023015"/>
    </source>
</evidence>
<dbReference type="Proteomes" id="UP000823749">
    <property type="component" value="Chromosome 3"/>
</dbReference>
<feature type="domain" description="NAC" evidence="6">
    <location>
        <begin position="127"/>
        <end position="294"/>
    </location>
</feature>
<dbReference type="AlphaFoldDB" id="A0AAV6L162"/>
<dbReference type="PROSITE" id="PS51005">
    <property type="entry name" value="NAC"/>
    <property type="match status" value="1"/>
</dbReference>
<feature type="region of interest" description="Disordered" evidence="5">
    <location>
        <begin position="1"/>
        <end position="40"/>
    </location>
</feature>
<dbReference type="GO" id="GO:0003677">
    <property type="term" value="F:DNA binding"/>
    <property type="evidence" value="ECO:0007669"/>
    <property type="project" value="UniProtKB-KW"/>
</dbReference>
<keyword evidence="2" id="KW-0238">DNA-binding</keyword>
<gene>
    <name evidence="7" type="ORF">RHGRI_008348</name>
</gene>
<evidence type="ECO:0000313" key="7">
    <source>
        <dbReference type="EMBL" id="KAG5558391.1"/>
    </source>
</evidence>